<name>A0A6M0Q428_9BACI</name>
<accession>A0A6M0Q428</accession>
<organism evidence="1 2">
    <name type="scientific">Bacillus mesophilus</name>
    <dbReference type="NCBI Taxonomy" id="1808955"/>
    <lineage>
        <taxon>Bacteria</taxon>
        <taxon>Bacillati</taxon>
        <taxon>Bacillota</taxon>
        <taxon>Bacilli</taxon>
        <taxon>Bacillales</taxon>
        <taxon>Bacillaceae</taxon>
        <taxon>Bacillus</taxon>
    </lineage>
</organism>
<proteinExistence type="predicted"/>
<dbReference type="Pfam" id="PF13060">
    <property type="entry name" value="DUF3921"/>
    <property type="match status" value="1"/>
</dbReference>
<dbReference type="RefSeq" id="WP_163178468.1">
    <property type="nucleotide sequence ID" value="NZ_JAAIWM010000002.1"/>
</dbReference>
<gene>
    <name evidence="1" type="ORF">G4D63_05215</name>
</gene>
<dbReference type="AlphaFoldDB" id="A0A6M0Q428"/>
<reference evidence="1 2" key="1">
    <citation type="submission" date="2020-02" db="EMBL/GenBank/DDBJ databases">
        <title>Bacillus aquiflavi sp. nov., isolated from yellow water of strong flavor Chinese baijiu in Yibin region of China.</title>
        <authorList>
            <person name="Xie J."/>
        </authorList>
    </citation>
    <scope>NUCLEOTIDE SEQUENCE [LARGE SCALE GENOMIC DNA]</scope>
    <source>
        <strain evidence="1 2">SA4</strain>
    </source>
</reference>
<evidence type="ECO:0000313" key="1">
    <source>
        <dbReference type="EMBL" id="NEY71137.1"/>
    </source>
</evidence>
<sequence length="63" mass="7073">MLCDPLDFSKIKKAIDDTNKLIDTDLHHLDSVNGAIMEANEHLMNAISHATSIDKKYLKYTNG</sequence>
<keyword evidence="2" id="KW-1185">Reference proteome</keyword>
<dbReference type="EMBL" id="JAAIWM010000002">
    <property type="protein sequence ID" value="NEY71137.1"/>
    <property type="molecule type" value="Genomic_DNA"/>
</dbReference>
<protein>
    <submittedName>
        <fullName evidence="1">DUF3921 domain-containing protein</fullName>
    </submittedName>
</protein>
<comment type="caution">
    <text evidence="1">The sequence shown here is derived from an EMBL/GenBank/DDBJ whole genome shotgun (WGS) entry which is preliminary data.</text>
</comment>
<dbReference type="InterPro" id="IPR025036">
    <property type="entry name" value="DUF3921"/>
</dbReference>
<evidence type="ECO:0000313" key="2">
    <source>
        <dbReference type="Proteomes" id="UP000481043"/>
    </source>
</evidence>
<dbReference type="Proteomes" id="UP000481043">
    <property type="component" value="Unassembled WGS sequence"/>
</dbReference>